<evidence type="ECO:0000313" key="3">
    <source>
        <dbReference type="Proteomes" id="UP000525389"/>
    </source>
</evidence>
<sequence>MSDSPNTLDKDRRHALIHQVVHAETTDDLRALLTTSAPRVLADAFRSYFDAGSKKLPHLRRDALVITGKAFAKVTNQDVVNAADRLRTKHPGFLEWMVGWWLDRHAPLLLSLLNGEALRSGVDSAVFTVALRLLGDDARPADCLLATATQADERAKAAQEQQDAATSELEAELARAEAERQQAKRDAAGALLTFQREFAAVNAGAEQTLKAARMEAEQALSAVKNDANQRMAAAQDEIRTLQDQLGAAHGQLVEQREAANTALQAALAQATETHQRTVAELQQRIARVRHESEGTRQRQAAELEQLRHTLAAQRRAAPPARPPDLDAQFTGALVINYAALGNDPAERLADLFSMYRAYARGNLDDPRLARATNLARLTGARRGVLLVGAERLLEDGANTAADRYLRLRSQQQETQLRQLVARVHSQLLGGNA</sequence>
<accession>A0A7W8GEH0</accession>
<comment type="caution">
    <text evidence="2">The sequence shown here is derived from an EMBL/GenBank/DDBJ whole genome shotgun (WGS) entry which is preliminary data.</text>
</comment>
<evidence type="ECO:0000256" key="1">
    <source>
        <dbReference type="SAM" id="Coils"/>
    </source>
</evidence>
<organism evidence="2 3">
    <name type="scientific">Deinococcus budaensis</name>
    <dbReference type="NCBI Taxonomy" id="1665626"/>
    <lineage>
        <taxon>Bacteria</taxon>
        <taxon>Thermotogati</taxon>
        <taxon>Deinococcota</taxon>
        <taxon>Deinococci</taxon>
        <taxon>Deinococcales</taxon>
        <taxon>Deinococcaceae</taxon>
        <taxon>Deinococcus</taxon>
    </lineage>
</organism>
<dbReference type="EMBL" id="JACHFN010000005">
    <property type="protein sequence ID" value="MBB5234152.1"/>
    <property type="molecule type" value="Genomic_DNA"/>
</dbReference>
<proteinExistence type="predicted"/>
<feature type="coiled-coil region" evidence="1">
    <location>
        <begin position="141"/>
        <end position="316"/>
    </location>
</feature>
<evidence type="ECO:0000313" key="2">
    <source>
        <dbReference type="EMBL" id="MBB5234152.1"/>
    </source>
</evidence>
<name>A0A7W8GEH0_9DEIO</name>
<gene>
    <name evidence="2" type="ORF">HNQ09_001590</name>
</gene>
<dbReference type="AlphaFoldDB" id="A0A7W8GEH0"/>
<protein>
    <submittedName>
        <fullName evidence="2">Uncharacterized small protein (DUF1192 family)</fullName>
    </submittedName>
</protein>
<keyword evidence="3" id="KW-1185">Reference proteome</keyword>
<reference evidence="2 3" key="1">
    <citation type="submission" date="2020-08" db="EMBL/GenBank/DDBJ databases">
        <title>Genomic Encyclopedia of Type Strains, Phase IV (KMG-IV): sequencing the most valuable type-strain genomes for metagenomic binning, comparative biology and taxonomic classification.</title>
        <authorList>
            <person name="Goeker M."/>
        </authorList>
    </citation>
    <scope>NUCLEOTIDE SEQUENCE [LARGE SCALE GENOMIC DNA]</scope>
    <source>
        <strain evidence="2 3">DSM 101791</strain>
    </source>
</reference>
<keyword evidence="1" id="KW-0175">Coiled coil</keyword>
<dbReference type="Proteomes" id="UP000525389">
    <property type="component" value="Unassembled WGS sequence"/>
</dbReference>
<dbReference type="RefSeq" id="WP_184027639.1">
    <property type="nucleotide sequence ID" value="NZ_JACHFN010000005.1"/>
</dbReference>